<evidence type="ECO:0000313" key="3">
    <source>
        <dbReference type="Proteomes" id="UP000241808"/>
    </source>
</evidence>
<dbReference type="Proteomes" id="UP000241808">
    <property type="component" value="Unassembled WGS sequence"/>
</dbReference>
<dbReference type="EMBL" id="PZZL01000003">
    <property type="protein sequence ID" value="PTM60417.1"/>
    <property type="molecule type" value="Genomic_DNA"/>
</dbReference>
<dbReference type="AlphaFoldDB" id="A0A2T4ZEU9"/>
<dbReference type="InterPro" id="IPR005064">
    <property type="entry name" value="BUG"/>
</dbReference>
<accession>A0A2T4ZEU9</accession>
<reference evidence="2 3" key="1">
    <citation type="submission" date="2018-04" db="EMBL/GenBank/DDBJ databases">
        <title>Genomic Encyclopedia of Archaeal and Bacterial Type Strains, Phase II (KMG-II): from individual species to whole genera.</title>
        <authorList>
            <person name="Goeker M."/>
        </authorList>
    </citation>
    <scope>NUCLEOTIDE SEQUENCE [LARGE SCALE GENOMIC DNA]</scope>
    <source>
        <strain evidence="2 3">DSM 25521</strain>
    </source>
</reference>
<gene>
    <name evidence="2" type="ORF">C8P69_103350</name>
</gene>
<comment type="similarity">
    <text evidence="1">Belongs to the UPF0065 (bug) family.</text>
</comment>
<dbReference type="Pfam" id="PF03401">
    <property type="entry name" value="TctC"/>
    <property type="match status" value="1"/>
</dbReference>
<keyword evidence="2" id="KW-0675">Receptor</keyword>
<evidence type="ECO:0000313" key="2">
    <source>
        <dbReference type="EMBL" id="PTM60417.1"/>
    </source>
</evidence>
<dbReference type="Gene3D" id="3.40.190.10">
    <property type="entry name" value="Periplasmic binding protein-like II"/>
    <property type="match status" value="1"/>
</dbReference>
<dbReference type="PIRSF" id="PIRSF017082">
    <property type="entry name" value="YflP"/>
    <property type="match status" value="1"/>
</dbReference>
<evidence type="ECO:0000256" key="1">
    <source>
        <dbReference type="ARBA" id="ARBA00006987"/>
    </source>
</evidence>
<comment type="caution">
    <text evidence="2">The sequence shown here is derived from an EMBL/GenBank/DDBJ whole genome shotgun (WGS) entry which is preliminary data.</text>
</comment>
<dbReference type="PANTHER" id="PTHR42928:SF5">
    <property type="entry name" value="BLR1237 PROTEIN"/>
    <property type="match status" value="1"/>
</dbReference>
<protein>
    <submittedName>
        <fullName evidence="2">Tripartite-type tricarboxylate transporter receptor subunit TctC</fullName>
    </submittedName>
</protein>
<dbReference type="SUPFAM" id="SSF53850">
    <property type="entry name" value="Periplasmic binding protein-like II"/>
    <property type="match status" value="1"/>
</dbReference>
<dbReference type="CDD" id="cd07012">
    <property type="entry name" value="PBP2_Bug_TTT"/>
    <property type="match status" value="1"/>
</dbReference>
<dbReference type="InterPro" id="IPR042100">
    <property type="entry name" value="Bug_dom1"/>
</dbReference>
<proteinExistence type="inferred from homology"/>
<dbReference type="Gene3D" id="3.40.190.150">
    <property type="entry name" value="Bordetella uptake gene, domain 1"/>
    <property type="match status" value="1"/>
</dbReference>
<name>A0A2T4ZEU9_9HYPH</name>
<sequence length="370" mass="39456">MRPSLRSHSGALQIRGCPAALPRPHFLPRHARPRGFNDAGRTPIKTLLLALAGAITLGLASATAQTPSAPQPAWPQRQVTVIVPFTAGGTTDLFARIFTQAMQQKYGTAFVVENRAGAGGTVGAGAAARAPKDGYTLFVGTASTHAIAPYVYKQLAYDSDRDFQPISLFATLPNMLVVSNSIPARTFSEFVAYAKANPGKLNYGSSGIGASNHIPAEIISNLIGAPMTHIPFRSSNEIMNALVGGHIHLAFDNITFAWPQAQGGTVRAIAVTSKERSPTAPDVPAIAETFPDFDIGTWHGLFAPAGVPRAIVDQIAADVKEIYSRPDVVAKLKEIGAVAAPNTPDVFTAFARSERERYQRIVREARIEPQ</sequence>
<dbReference type="PANTHER" id="PTHR42928">
    <property type="entry name" value="TRICARBOXYLATE-BINDING PROTEIN"/>
    <property type="match status" value="1"/>
</dbReference>
<organism evidence="2 3">
    <name type="scientific">Phreatobacter oligotrophus</name>
    <dbReference type="NCBI Taxonomy" id="1122261"/>
    <lineage>
        <taxon>Bacteria</taxon>
        <taxon>Pseudomonadati</taxon>
        <taxon>Pseudomonadota</taxon>
        <taxon>Alphaproteobacteria</taxon>
        <taxon>Hyphomicrobiales</taxon>
        <taxon>Phreatobacteraceae</taxon>
        <taxon>Phreatobacter</taxon>
    </lineage>
</organism>
<keyword evidence="3" id="KW-1185">Reference proteome</keyword>